<dbReference type="EMBL" id="LN899822">
    <property type="protein sequence ID" value="CUV59114.1"/>
    <property type="molecule type" value="Genomic_DNA"/>
</dbReference>
<evidence type="ECO:0000313" key="12">
    <source>
        <dbReference type="EMBL" id="UZF14687.1"/>
    </source>
</evidence>
<dbReference type="EMBL" id="LN899820">
    <property type="protein sequence ID" value="CUV53203.1"/>
    <property type="molecule type" value="Genomic_DNA"/>
</dbReference>
<dbReference type="EMBL" id="LN899825">
    <property type="protein sequence ID" value="CUV35035.1"/>
    <property type="molecule type" value="Genomic_DNA"/>
</dbReference>
<evidence type="ECO:0000313" key="10">
    <source>
        <dbReference type="EMBL" id="CUV53203.1"/>
    </source>
</evidence>
<evidence type="ECO:0000313" key="11">
    <source>
        <dbReference type="EMBL" id="CUV59114.1"/>
    </source>
</evidence>
<evidence type="ECO:0000313" key="6">
    <source>
        <dbReference type="EMBL" id="CUV28128.1"/>
    </source>
</evidence>
<dbReference type="EMBL" id="CP085043">
    <property type="protein sequence ID" value="UZF14687.1"/>
    <property type="molecule type" value="Genomic_DNA"/>
</dbReference>
<dbReference type="Gene3D" id="2.170.130.30">
    <property type="match status" value="1"/>
</dbReference>
<reference evidence="12" key="4">
    <citation type="submission" date="2021-10" db="EMBL/GenBank/DDBJ databases">
        <title>Complete genome sequences of five Ralstonia solancearum strains isolated from sunflower.</title>
        <authorList>
            <person name="She X."/>
            <person name="He Z."/>
        </authorList>
    </citation>
    <scope>NUCLEOTIDE SEQUENCE</scope>
    <source>
        <strain evidence="12">RS638</strain>
    </source>
</reference>
<evidence type="ECO:0000256" key="1">
    <source>
        <dbReference type="SAM" id="MobiDB-lite"/>
    </source>
</evidence>
<name>A0A0K1ZRE1_RALSL</name>
<dbReference type="AlphaFoldDB" id="A0A0K1ZRE1"/>
<evidence type="ECO:0000313" key="9">
    <source>
        <dbReference type="EMBL" id="CUV47555.1"/>
    </source>
</evidence>
<gene>
    <name evidence="12" type="ORF">LH706_17050</name>
    <name evidence="4" type="ORF">PSS4_v1_1730007</name>
    <name evidence="11" type="ORF">RD1301_v1_270004</name>
    <name evidence="3" type="ORF">RSP824_16095</name>
    <name evidence="5" type="ORF">RUN1744_v1_1160023</name>
    <name evidence="6" type="ORF">RUN1985_v1_170048</name>
    <name evidence="10" type="ORF">RUN215_v1_90093</name>
    <name evidence="7" type="ORF">TD1301_v1_1200004</name>
    <name evidence="8" type="ORF">TF3108_v1_130004</name>
    <name evidence="9" type="ORF">TO10_v1_1030019</name>
</gene>
<evidence type="ECO:0000313" key="13">
    <source>
        <dbReference type="Proteomes" id="UP000262427"/>
    </source>
</evidence>
<evidence type="ECO:0000313" key="8">
    <source>
        <dbReference type="EMBL" id="CUV38477.1"/>
    </source>
</evidence>
<evidence type="ECO:0000313" key="3">
    <source>
        <dbReference type="EMBL" id="AYA47867.1"/>
    </source>
</evidence>
<protein>
    <submittedName>
        <fullName evidence="3">DUF4430 domain-containing protein</fullName>
    </submittedName>
</protein>
<evidence type="ECO:0000313" key="4">
    <source>
        <dbReference type="EMBL" id="CUV20788.1"/>
    </source>
</evidence>
<dbReference type="EMBL" id="LN899827">
    <property type="protein sequence ID" value="CUV47555.1"/>
    <property type="molecule type" value="Genomic_DNA"/>
</dbReference>
<sequence length="147" mass="16170">MSTITIAAYDDSNNQLFSYQVGFAFEINVQQLLQLAFVNAQSASQPDPFSYTLEYYGYSQSAQYPGYLGYELESINTFDADADHYWELAVNGQPSPSGIDTTFPNPGATVTLTYQTVTSKSLAANSRQKAIQERRAARSGARLPEPA</sequence>
<dbReference type="EMBL" id="LN899824">
    <property type="protein sequence ID" value="CUV28128.1"/>
    <property type="molecule type" value="Genomic_DNA"/>
</dbReference>
<evidence type="ECO:0000313" key="5">
    <source>
        <dbReference type="EMBL" id="CUV25967.1"/>
    </source>
</evidence>
<dbReference type="EMBL" id="LN899826">
    <property type="protein sequence ID" value="CUV38477.1"/>
    <property type="molecule type" value="Genomic_DNA"/>
</dbReference>
<dbReference type="InterPro" id="IPR027954">
    <property type="entry name" value="Transcobalamin-like_C"/>
</dbReference>
<feature type="region of interest" description="Disordered" evidence="1">
    <location>
        <begin position="125"/>
        <end position="147"/>
    </location>
</feature>
<dbReference type="PATRIC" id="fig|305.107.peg.3959"/>
<evidence type="ECO:0000313" key="7">
    <source>
        <dbReference type="EMBL" id="CUV35035.1"/>
    </source>
</evidence>
<dbReference type="Pfam" id="PF14478">
    <property type="entry name" value="DUF4430"/>
    <property type="match status" value="1"/>
</dbReference>
<feature type="domain" description="Transcobalamin-like C-terminal" evidence="2">
    <location>
        <begin position="72"/>
        <end position="115"/>
    </location>
</feature>
<evidence type="ECO:0000259" key="2">
    <source>
        <dbReference type="Pfam" id="PF14478"/>
    </source>
</evidence>
<accession>A0A0K1ZRE1</accession>
<reference evidence="13" key="3">
    <citation type="submission" date="2018-01" db="EMBL/GenBank/DDBJ databases">
        <title>Raltonia solanacearum P824 infects blueberry.</title>
        <authorList>
            <person name="Bocsanczy A.M."/>
            <person name="Norman D.J."/>
        </authorList>
    </citation>
    <scope>NUCLEOTIDE SEQUENCE [LARGE SCALE GENOMIC DNA]</scope>
    <source>
        <strain evidence="13">P824</strain>
    </source>
</reference>
<dbReference type="EMBL" id="CP025741">
    <property type="protein sequence ID" value="AYA47867.1"/>
    <property type="molecule type" value="Genomic_DNA"/>
</dbReference>
<dbReference type="EMBL" id="LN899823">
    <property type="protein sequence ID" value="CUV25967.1"/>
    <property type="molecule type" value="Genomic_DNA"/>
</dbReference>
<dbReference type="EMBL" id="LN899821">
    <property type="protein sequence ID" value="CUV20788.1"/>
    <property type="molecule type" value="Genomic_DNA"/>
</dbReference>
<reference evidence="5" key="1">
    <citation type="submission" date="2015-10" db="EMBL/GenBank/DDBJ databases">
        <authorList>
            <person name="Gilbert D.G."/>
        </authorList>
    </citation>
    <scope>NUCLEOTIDE SEQUENCE</scope>
    <source>
        <strain evidence="5">Phyl III-seqv23</strain>
    </source>
</reference>
<dbReference type="Proteomes" id="UP000262427">
    <property type="component" value="Chromosome CM"/>
</dbReference>
<organism evidence="5">
    <name type="scientific">Ralstonia solanacearum</name>
    <name type="common">Pseudomonas solanacearum</name>
    <dbReference type="NCBI Taxonomy" id="305"/>
    <lineage>
        <taxon>Bacteria</taxon>
        <taxon>Pseudomonadati</taxon>
        <taxon>Pseudomonadota</taxon>
        <taxon>Betaproteobacteria</taxon>
        <taxon>Burkholderiales</taxon>
        <taxon>Burkholderiaceae</taxon>
        <taxon>Ralstonia</taxon>
        <taxon>Ralstonia solanacearum species complex</taxon>
    </lineage>
</organism>
<proteinExistence type="predicted"/>
<reference evidence="3" key="2">
    <citation type="submission" date="2018-01" db="EMBL/GenBank/DDBJ databases">
        <title>Ralstonia pseudosolanacearum P824 infects blueberry.</title>
        <authorList>
            <person name="Bocsanczy A.M."/>
            <person name="Norman D.J."/>
        </authorList>
    </citation>
    <scope>NUCLEOTIDE SEQUENCE</scope>
    <source>
        <strain evidence="3">P824</strain>
    </source>
</reference>